<evidence type="ECO:0000313" key="3">
    <source>
        <dbReference type="Proteomes" id="UP000185473"/>
    </source>
</evidence>
<dbReference type="Proteomes" id="UP000185473">
    <property type="component" value="Chromosome"/>
</dbReference>
<organism evidence="2 3">
    <name type="scientific">Weissella jogaejeotgali</name>
    <dbReference type="NCBI Taxonomy" id="1631871"/>
    <lineage>
        <taxon>Bacteria</taxon>
        <taxon>Bacillati</taxon>
        <taxon>Bacillota</taxon>
        <taxon>Bacilli</taxon>
        <taxon>Lactobacillales</taxon>
        <taxon>Lactobacillaceae</taxon>
        <taxon>Weissella</taxon>
    </lineage>
</organism>
<protein>
    <submittedName>
        <fullName evidence="2">Uncharacterized protein</fullName>
    </submittedName>
</protein>
<gene>
    <name evidence="2" type="ORF">FOL01_0180</name>
</gene>
<proteinExistence type="predicted"/>
<keyword evidence="1" id="KW-0175">Coiled coil</keyword>
<evidence type="ECO:0000256" key="1">
    <source>
        <dbReference type="SAM" id="Coils"/>
    </source>
</evidence>
<name>A0A1L6R908_9LACO</name>
<feature type="coiled-coil region" evidence="1">
    <location>
        <begin position="21"/>
        <end position="86"/>
    </location>
</feature>
<dbReference type="EMBL" id="CP014332">
    <property type="protein sequence ID" value="APS41039.1"/>
    <property type="molecule type" value="Genomic_DNA"/>
</dbReference>
<sequence length="130" mass="15055">MAIPGGWLFLYNYFEGANKLKIRSEEEIQQLVDALHEAQKEADKWRTGAEIYQSQATELQETMQLMAEENERLRQENEQLHQATDGQGKSVVLKPVQKPETSRQELAHHEIIEDALINKIQQLEQTLANR</sequence>
<evidence type="ECO:0000313" key="2">
    <source>
        <dbReference type="EMBL" id="APS41039.1"/>
    </source>
</evidence>
<dbReference type="AlphaFoldDB" id="A0A1L6R908"/>
<dbReference type="KEGG" id="wjo:FOL01_0180"/>
<accession>A0A1L6R908</accession>
<keyword evidence="3" id="KW-1185">Reference proteome</keyword>
<reference evidence="2 3" key="1">
    <citation type="submission" date="2016-02" db="EMBL/GenBank/DDBJ databases">
        <title>Complete Genome Sequence of Weissella jogaejeotgali FOL01.</title>
        <authorList>
            <person name="Lee J.-H."/>
            <person name="Ku H.-J."/>
        </authorList>
    </citation>
    <scope>NUCLEOTIDE SEQUENCE [LARGE SCALE GENOMIC DNA]</scope>
    <source>
        <strain evidence="2 3">FOL01</strain>
    </source>
</reference>